<dbReference type="InterPro" id="IPR029058">
    <property type="entry name" value="AB_hydrolase_fold"/>
</dbReference>
<dbReference type="Proteomes" id="UP000572817">
    <property type="component" value="Unassembled WGS sequence"/>
</dbReference>
<dbReference type="PANTHER" id="PTHR43194">
    <property type="entry name" value="HYDROLASE ALPHA/BETA FOLD FAMILY"/>
    <property type="match status" value="1"/>
</dbReference>
<dbReference type="AlphaFoldDB" id="A0A8H4MZ27"/>
<dbReference type="GO" id="GO:0016787">
    <property type="term" value="F:hydrolase activity"/>
    <property type="evidence" value="ECO:0007669"/>
    <property type="project" value="UniProtKB-KW"/>
</dbReference>
<dbReference type="Gene3D" id="3.40.50.1820">
    <property type="entry name" value="alpha/beta hydrolase"/>
    <property type="match status" value="1"/>
</dbReference>
<protein>
    <submittedName>
        <fullName evidence="3">Alpha/beta hydrolase fold-1</fullName>
    </submittedName>
</protein>
<comment type="caution">
    <text evidence="3">The sequence shown here is derived from an EMBL/GenBank/DDBJ whole genome shotgun (WGS) entry which is preliminary data.</text>
</comment>
<feature type="region of interest" description="Disordered" evidence="1">
    <location>
        <begin position="1"/>
        <end position="28"/>
    </location>
</feature>
<dbReference type="InterPro" id="IPR050228">
    <property type="entry name" value="Carboxylesterase_BioH"/>
</dbReference>
<dbReference type="OrthoDB" id="408373at2759"/>
<dbReference type="PRINTS" id="PR00111">
    <property type="entry name" value="ABHYDROLASE"/>
</dbReference>
<keyword evidence="4" id="KW-1185">Reference proteome</keyword>
<dbReference type="Pfam" id="PF00561">
    <property type="entry name" value="Abhydrolase_1"/>
    <property type="match status" value="1"/>
</dbReference>
<dbReference type="PANTHER" id="PTHR43194:SF2">
    <property type="entry name" value="PEROXISOMAL MEMBRANE PROTEIN LPX1"/>
    <property type="match status" value="1"/>
</dbReference>
<evidence type="ECO:0000313" key="4">
    <source>
        <dbReference type="Proteomes" id="UP000572817"/>
    </source>
</evidence>
<reference evidence="3" key="1">
    <citation type="submission" date="2020-04" db="EMBL/GenBank/DDBJ databases">
        <title>Genome Assembly and Annotation of Botryosphaeria dothidea sdau 11-99, a Latent Pathogen of Apple Fruit Ring Rot in China.</title>
        <authorList>
            <person name="Yu C."/>
            <person name="Diao Y."/>
            <person name="Lu Q."/>
            <person name="Zhao J."/>
            <person name="Cui S."/>
            <person name="Peng C."/>
            <person name="He B."/>
            <person name="Liu H."/>
        </authorList>
    </citation>
    <scope>NUCLEOTIDE SEQUENCE [LARGE SCALE GENOMIC DNA]</scope>
    <source>
        <strain evidence="3">Sdau11-99</strain>
    </source>
</reference>
<dbReference type="SUPFAM" id="SSF53474">
    <property type="entry name" value="alpha/beta-Hydrolases"/>
    <property type="match status" value="1"/>
</dbReference>
<dbReference type="InterPro" id="IPR000073">
    <property type="entry name" value="AB_hydrolase_1"/>
</dbReference>
<name>A0A8H4MZ27_9PEZI</name>
<proteinExistence type="predicted"/>
<evidence type="ECO:0000256" key="1">
    <source>
        <dbReference type="SAM" id="MobiDB-lite"/>
    </source>
</evidence>
<keyword evidence="3" id="KW-0378">Hydrolase</keyword>
<evidence type="ECO:0000259" key="2">
    <source>
        <dbReference type="Pfam" id="PF00561"/>
    </source>
</evidence>
<dbReference type="EMBL" id="WWBZ02000062">
    <property type="protein sequence ID" value="KAF4302800.1"/>
    <property type="molecule type" value="Genomic_DNA"/>
</dbReference>
<sequence length="345" mass="36162">MSLGPSDLVLPRPGAAPGSPKPPIPGPTETAFASTFGALLPPASYLHTPTGKAAYYELPPASPAGTTTTTTKTTTTTTTTTPARVLLIHGVQTPALGMLPLARALHAAFPRAHVALLDLWGHGLSDTPVVPHAAALFHALLDALLDRLAWPAAHLVGYSFGGALAVGYAASRPARVQSFVLVAPAGLLRARAFTPEQQAYLRGGGGGDERAARDWVLGFLEGGELVVPGDWREKVRRGEVVAEAVRAWQMREHPGHVASVVAVFRDAGVMDIDAEFVAAARTGIPSRVVLGGLDDLCSEAQLKELGFADVAVVPQAGHGVVRERVPEVAGFIRDFWTKLDKANSS</sequence>
<accession>A0A8H4MZ27</accession>
<organism evidence="3 4">
    <name type="scientific">Botryosphaeria dothidea</name>
    <dbReference type="NCBI Taxonomy" id="55169"/>
    <lineage>
        <taxon>Eukaryota</taxon>
        <taxon>Fungi</taxon>
        <taxon>Dikarya</taxon>
        <taxon>Ascomycota</taxon>
        <taxon>Pezizomycotina</taxon>
        <taxon>Dothideomycetes</taxon>
        <taxon>Dothideomycetes incertae sedis</taxon>
        <taxon>Botryosphaeriales</taxon>
        <taxon>Botryosphaeriaceae</taxon>
        <taxon>Botryosphaeria</taxon>
    </lineage>
</organism>
<evidence type="ECO:0000313" key="3">
    <source>
        <dbReference type="EMBL" id="KAF4302800.1"/>
    </source>
</evidence>
<gene>
    <name evidence="3" type="ORF">GTA08_BOTSDO09345</name>
</gene>
<feature type="domain" description="AB hydrolase-1" evidence="2">
    <location>
        <begin position="85"/>
        <end position="187"/>
    </location>
</feature>